<gene>
    <name evidence="1" type="ORF">ACFS5N_00910</name>
</gene>
<accession>A0ABW5Y6M4</accession>
<dbReference type="RefSeq" id="WP_377181251.1">
    <property type="nucleotide sequence ID" value="NZ_JBHUPD010000001.1"/>
</dbReference>
<proteinExistence type="predicted"/>
<dbReference type="Proteomes" id="UP001597557">
    <property type="component" value="Unassembled WGS sequence"/>
</dbReference>
<name>A0ABW5Y6M4_9SPHI</name>
<evidence type="ECO:0000313" key="1">
    <source>
        <dbReference type="EMBL" id="MFD2871004.1"/>
    </source>
</evidence>
<reference evidence="2" key="1">
    <citation type="journal article" date="2019" name="Int. J. Syst. Evol. Microbiol.">
        <title>The Global Catalogue of Microorganisms (GCM) 10K type strain sequencing project: providing services to taxonomists for standard genome sequencing and annotation.</title>
        <authorList>
            <consortium name="The Broad Institute Genomics Platform"/>
            <consortium name="The Broad Institute Genome Sequencing Center for Infectious Disease"/>
            <person name="Wu L."/>
            <person name="Ma J."/>
        </authorList>
    </citation>
    <scope>NUCLEOTIDE SEQUENCE [LARGE SCALE GENOMIC DNA]</scope>
    <source>
        <strain evidence="2">KCTC 22437</strain>
    </source>
</reference>
<organism evidence="1 2">
    <name type="scientific">Mucilaginibacter ximonensis</name>
    <dbReference type="NCBI Taxonomy" id="538021"/>
    <lineage>
        <taxon>Bacteria</taxon>
        <taxon>Pseudomonadati</taxon>
        <taxon>Bacteroidota</taxon>
        <taxon>Sphingobacteriia</taxon>
        <taxon>Sphingobacteriales</taxon>
        <taxon>Sphingobacteriaceae</taxon>
        <taxon>Mucilaginibacter</taxon>
    </lineage>
</organism>
<keyword evidence="2" id="KW-1185">Reference proteome</keyword>
<dbReference type="EMBL" id="JBHUPD010000001">
    <property type="protein sequence ID" value="MFD2871004.1"/>
    <property type="molecule type" value="Genomic_DNA"/>
</dbReference>
<sequence>MSASEKAYSNDSSTTVSLTEIGQERILQILNKTDKEKFESFVAMLRRNAKLKRAKITHK</sequence>
<protein>
    <submittedName>
        <fullName evidence="1">Uncharacterized protein</fullName>
    </submittedName>
</protein>
<comment type="caution">
    <text evidence="1">The sequence shown here is derived from an EMBL/GenBank/DDBJ whole genome shotgun (WGS) entry which is preliminary data.</text>
</comment>
<evidence type="ECO:0000313" key="2">
    <source>
        <dbReference type="Proteomes" id="UP001597557"/>
    </source>
</evidence>